<evidence type="ECO:0000313" key="1">
    <source>
        <dbReference type="EMBL" id="MFD2917894.1"/>
    </source>
</evidence>
<dbReference type="InterPro" id="IPR011330">
    <property type="entry name" value="Glyco_hydro/deAcase_b/a-brl"/>
</dbReference>
<gene>
    <name evidence="1" type="primary">pxpA</name>
    <name evidence="1" type="ORF">ACFS29_19730</name>
</gene>
<dbReference type="CDD" id="cd10801">
    <property type="entry name" value="LamB_YcsF_like_1"/>
    <property type="match status" value="1"/>
</dbReference>
<evidence type="ECO:0000313" key="2">
    <source>
        <dbReference type="Proteomes" id="UP001597548"/>
    </source>
</evidence>
<accession>A0ABW5ZXX9</accession>
<protein>
    <submittedName>
        <fullName evidence="1">5-oxoprolinase subunit PxpA</fullName>
        <ecNumber evidence="1">3.5.2.9</ecNumber>
    </submittedName>
</protein>
<dbReference type="RefSeq" id="WP_194506891.1">
    <property type="nucleotide sequence ID" value="NZ_JADILU010000002.1"/>
</dbReference>
<dbReference type="EMBL" id="JBHUOS010000016">
    <property type="protein sequence ID" value="MFD2917894.1"/>
    <property type="molecule type" value="Genomic_DNA"/>
</dbReference>
<dbReference type="NCBIfam" id="NF003814">
    <property type="entry name" value="PRK05406.1-3"/>
    <property type="match status" value="1"/>
</dbReference>
<name>A0ABW5ZXX9_9FLAO</name>
<sequence length="244" mass="26862">MKTIDINCDLGEGVGNESVLMPLISSCNIACGGHAGDLETMHDVVVLAKNYNVKIGAHPSFPDKKNFGRLVMEMSSIDLFDALKSQIESLKSIVEAQQLKLHHVKPHGALYNLASVDVEIATVIVNVIKSIDENLILYAPFGSVISRIAQQEGLKVMFEGFADRNYNQDLTLVSRIKPNALIHDPIKMFDHVYNMICFGKVTTSNGVEVELRADTICVHGDGENVEENLQLLMQKLASKNIKIS</sequence>
<dbReference type="EC" id="3.5.2.9" evidence="1"/>
<dbReference type="NCBIfam" id="NF003816">
    <property type="entry name" value="PRK05406.1-5"/>
    <property type="match status" value="1"/>
</dbReference>
<dbReference type="Pfam" id="PF03746">
    <property type="entry name" value="LamB_YcsF"/>
    <property type="match status" value="1"/>
</dbReference>
<keyword evidence="2" id="KW-1185">Reference proteome</keyword>
<reference evidence="2" key="1">
    <citation type="journal article" date="2019" name="Int. J. Syst. Evol. Microbiol.">
        <title>The Global Catalogue of Microorganisms (GCM) 10K type strain sequencing project: providing services to taxonomists for standard genome sequencing and annotation.</title>
        <authorList>
            <consortium name="The Broad Institute Genomics Platform"/>
            <consortium name="The Broad Institute Genome Sequencing Center for Infectious Disease"/>
            <person name="Wu L."/>
            <person name="Ma J."/>
        </authorList>
    </citation>
    <scope>NUCLEOTIDE SEQUENCE [LARGE SCALE GENOMIC DNA]</scope>
    <source>
        <strain evidence="2">KCTC 32514</strain>
    </source>
</reference>
<dbReference type="GO" id="GO:0017168">
    <property type="term" value="F:5-oxoprolinase (ATP-hydrolyzing) activity"/>
    <property type="evidence" value="ECO:0007669"/>
    <property type="project" value="UniProtKB-EC"/>
</dbReference>
<dbReference type="Gene3D" id="3.20.20.370">
    <property type="entry name" value="Glycoside hydrolase/deacetylase"/>
    <property type="match status" value="1"/>
</dbReference>
<organism evidence="1 2">
    <name type="scientific">Psychroserpens luteus</name>
    <dbReference type="NCBI Taxonomy" id="1434066"/>
    <lineage>
        <taxon>Bacteria</taxon>
        <taxon>Pseudomonadati</taxon>
        <taxon>Bacteroidota</taxon>
        <taxon>Flavobacteriia</taxon>
        <taxon>Flavobacteriales</taxon>
        <taxon>Flavobacteriaceae</taxon>
        <taxon>Psychroserpens</taxon>
    </lineage>
</organism>
<keyword evidence="1" id="KW-0378">Hydrolase</keyword>
<comment type="caution">
    <text evidence="1">The sequence shown here is derived from an EMBL/GenBank/DDBJ whole genome shotgun (WGS) entry which is preliminary data.</text>
</comment>
<dbReference type="Proteomes" id="UP001597548">
    <property type="component" value="Unassembled WGS sequence"/>
</dbReference>
<dbReference type="PANTHER" id="PTHR30292:SF0">
    <property type="entry name" value="5-OXOPROLINASE SUBUNIT A"/>
    <property type="match status" value="1"/>
</dbReference>
<dbReference type="PANTHER" id="PTHR30292">
    <property type="entry name" value="UNCHARACTERIZED PROTEIN YBGL-RELATED"/>
    <property type="match status" value="1"/>
</dbReference>
<dbReference type="SUPFAM" id="SSF88713">
    <property type="entry name" value="Glycoside hydrolase/deacetylase"/>
    <property type="match status" value="1"/>
</dbReference>
<dbReference type="InterPro" id="IPR005501">
    <property type="entry name" value="LamB/YcsF/PxpA-like"/>
</dbReference>
<proteinExistence type="predicted"/>